<dbReference type="Proteomes" id="UP001274896">
    <property type="component" value="Unassembled WGS sequence"/>
</dbReference>
<dbReference type="AlphaFoldDB" id="A0AAE0VEB7"/>
<comment type="similarity">
    <text evidence="2">Belongs to the UPF0359 family.</text>
</comment>
<feature type="transmembrane region" description="Helical" evidence="8">
    <location>
        <begin position="253"/>
        <end position="279"/>
    </location>
</feature>
<evidence type="ECO:0000256" key="4">
    <source>
        <dbReference type="ARBA" id="ARBA00022989"/>
    </source>
</evidence>
<gene>
    <name evidence="9" type="ORF">QTP70_022286</name>
</gene>
<keyword evidence="10" id="KW-1185">Reference proteome</keyword>
<evidence type="ECO:0000256" key="3">
    <source>
        <dbReference type="ARBA" id="ARBA00022692"/>
    </source>
</evidence>
<keyword evidence="4 8" id="KW-1133">Transmembrane helix</keyword>
<dbReference type="PANTHER" id="PTHR15876:SF8">
    <property type="entry name" value="TRANSMEMBRANE PROTEIN ADIPOCYTE-ASSOCIATED 1"/>
    <property type="match status" value="1"/>
</dbReference>
<dbReference type="InterPro" id="IPR018781">
    <property type="entry name" value="TPRA1/CAND2/CAND8"/>
</dbReference>
<dbReference type="GO" id="GO:0005886">
    <property type="term" value="C:plasma membrane"/>
    <property type="evidence" value="ECO:0007669"/>
    <property type="project" value="TreeGrafter"/>
</dbReference>
<evidence type="ECO:0000256" key="7">
    <source>
        <dbReference type="SAM" id="MobiDB-lite"/>
    </source>
</evidence>
<accession>A0AAE0VEB7</accession>
<feature type="transmembrane region" description="Helical" evidence="8">
    <location>
        <begin position="92"/>
        <end position="115"/>
    </location>
</feature>
<evidence type="ECO:0000256" key="5">
    <source>
        <dbReference type="ARBA" id="ARBA00023136"/>
    </source>
</evidence>
<evidence type="ECO:0000256" key="1">
    <source>
        <dbReference type="ARBA" id="ARBA00004141"/>
    </source>
</evidence>
<dbReference type="Pfam" id="PF10160">
    <property type="entry name" value="Tmemb_40"/>
    <property type="match status" value="1"/>
</dbReference>
<comment type="subcellular location">
    <subcellularLocation>
        <location evidence="1">Membrane</location>
        <topology evidence="1">Multi-pass membrane protein</topology>
    </subcellularLocation>
</comment>
<feature type="transmembrane region" description="Helical" evidence="8">
    <location>
        <begin position="60"/>
        <end position="80"/>
    </location>
</feature>
<evidence type="ECO:0000313" key="9">
    <source>
        <dbReference type="EMBL" id="KAK3556941.1"/>
    </source>
</evidence>
<keyword evidence="3 8" id="KW-0812">Transmembrane</keyword>
<evidence type="ECO:0000256" key="6">
    <source>
        <dbReference type="ARBA" id="ARBA00029849"/>
    </source>
</evidence>
<feature type="transmembrane region" description="Helical" evidence="8">
    <location>
        <begin position="218"/>
        <end position="241"/>
    </location>
</feature>
<feature type="region of interest" description="Disordered" evidence="7">
    <location>
        <begin position="328"/>
        <end position="347"/>
    </location>
</feature>
<feature type="transmembrane region" description="Helical" evidence="8">
    <location>
        <begin position="166"/>
        <end position="184"/>
    </location>
</feature>
<keyword evidence="5 8" id="KW-0472">Membrane</keyword>
<evidence type="ECO:0000313" key="10">
    <source>
        <dbReference type="Proteomes" id="UP001274896"/>
    </source>
</evidence>
<dbReference type="GO" id="GO:0004930">
    <property type="term" value="F:G protein-coupled receptor activity"/>
    <property type="evidence" value="ECO:0007669"/>
    <property type="project" value="TreeGrafter"/>
</dbReference>
<evidence type="ECO:0000256" key="8">
    <source>
        <dbReference type="SAM" id="Phobius"/>
    </source>
</evidence>
<comment type="caution">
    <text evidence="9">The sequence shown here is derived from an EMBL/GenBank/DDBJ whole genome shotgun (WGS) entry which is preliminary data.</text>
</comment>
<organism evidence="9 10">
    <name type="scientific">Hemibagrus guttatus</name>
    <dbReference type="NCBI Taxonomy" id="175788"/>
    <lineage>
        <taxon>Eukaryota</taxon>
        <taxon>Metazoa</taxon>
        <taxon>Chordata</taxon>
        <taxon>Craniata</taxon>
        <taxon>Vertebrata</taxon>
        <taxon>Euteleostomi</taxon>
        <taxon>Actinopterygii</taxon>
        <taxon>Neopterygii</taxon>
        <taxon>Teleostei</taxon>
        <taxon>Ostariophysi</taxon>
        <taxon>Siluriformes</taxon>
        <taxon>Bagridae</taxon>
        <taxon>Hemibagrus</taxon>
    </lineage>
</organism>
<reference evidence="9" key="1">
    <citation type="submission" date="2023-06" db="EMBL/GenBank/DDBJ databases">
        <title>Male Hemibagrus guttatus genome.</title>
        <authorList>
            <person name="Bian C."/>
        </authorList>
    </citation>
    <scope>NUCLEOTIDE SEQUENCE</scope>
    <source>
        <strain evidence="9">Male_cb2023</strain>
        <tissue evidence="9">Muscle</tissue>
    </source>
</reference>
<dbReference type="PANTHER" id="PTHR15876">
    <property type="entry name" value="TRANSMEMBRANE PROTEIN ADIPOCYTE-ASSOCIATED 1"/>
    <property type="match status" value="1"/>
</dbReference>
<proteinExistence type="inferred from homology"/>
<evidence type="ECO:0000256" key="2">
    <source>
        <dbReference type="ARBA" id="ARBA00010125"/>
    </source>
</evidence>
<feature type="transmembrane region" description="Helical" evidence="8">
    <location>
        <begin position="291"/>
        <end position="309"/>
    </location>
</feature>
<feature type="transmembrane region" description="Helical" evidence="8">
    <location>
        <begin position="135"/>
        <end position="154"/>
    </location>
</feature>
<sequence length="391" mass="43199">MLDEVSETVSWVVQRGNGTLPPAIENTSVLPTWPSQANISQPHSCLRVLYEDIGSSRVRFWDLLLLVPNVAFLAFLMWKLPSARAKIRLTSSPIFITFYILVFVVAVVGITRAIVSMTVSASSAAIIIDKVLWEITRFFLLTIELSVVILGLAFGHLESKSSIKRVLAITAVLALAYSITQASMRTHKSEAGTLEILYPDQHLSADDFNIYGHGGRHFWLASSCFFFLVYSLIVILPKTPIRERISLPSKRSFYLYAAILSVLNMVQGLGSALLCADIIEGLCCVDVTTFLYFSMFAPLIYVTFLKGLFGSEPKILFSYKTQIDEPDEPDVHLPHTSSAGLGSRKELEHSSYSSTQIDTSGAYLDDVVSGPFGTGHSINSIDSDRWRAINA</sequence>
<protein>
    <recommendedName>
        <fullName evidence="6">Integral membrane protein GPR175</fullName>
    </recommendedName>
</protein>
<dbReference type="EMBL" id="JAUCMX010000001">
    <property type="protein sequence ID" value="KAK3556941.1"/>
    <property type="molecule type" value="Genomic_DNA"/>
</dbReference>
<name>A0AAE0VEB7_9TELE</name>